<dbReference type="Gene3D" id="3.10.620.30">
    <property type="match status" value="1"/>
</dbReference>
<dbReference type="RefSeq" id="WP_084553260.1">
    <property type="nucleotide sequence ID" value="NZ_FRFE01000001.1"/>
</dbReference>
<reference evidence="1 2" key="1">
    <citation type="submission" date="2016-12" db="EMBL/GenBank/DDBJ databases">
        <authorList>
            <person name="Song W.-J."/>
            <person name="Kurnit D.M."/>
        </authorList>
    </citation>
    <scope>NUCLEOTIDE SEQUENCE [LARGE SCALE GENOMIC DNA]</scope>
    <source>
        <strain evidence="1 2">DSM 18488</strain>
    </source>
</reference>
<dbReference type="InterPro" id="IPR010319">
    <property type="entry name" value="Transglutaminase-like_Cys_pept"/>
</dbReference>
<name>A0A1M7XVP8_9BACT</name>
<dbReference type="Pfam" id="PF06035">
    <property type="entry name" value="Peptidase_C93"/>
    <property type="match status" value="1"/>
</dbReference>
<evidence type="ECO:0000313" key="2">
    <source>
        <dbReference type="Proteomes" id="UP000184603"/>
    </source>
</evidence>
<dbReference type="InterPro" id="IPR038765">
    <property type="entry name" value="Papain-like_cys_pep_sf"/>
</dbReference>
<sequence length="233" mass="26551">MRVDFVLLLKHLCNVRCQFARFSLLFISLFFVLGIVQSKDIFTLPESLLQSVESQYGNPAKRRLLAWQALIRDDSATSDKEKMDNVNRFFNQLRFVNDKKLWGKSDYWATPVEFLSRGAGDCEDFALAKYFTLKALGVEEEKLNMTYVKALELNQAHMVVTYYAVPNAIPLVLDSLVSDIQPATSRKDLLPVYSFNGTGLWLAKARGKGQQVGGSDRLKRWQDLLSRMPEGLN</sequence>
<dbReference type="AlphaFoldDB" id="A0A1M7XVP8"/>
<dbReference type="PANTHER" id="PTHR39327">
    <property type="match status" value="1"/>
</dbReference>
<protein>
    <submittedName>
        <fullName evidence="1">Transglutaminase-like cysteine proteinase BTLCP</fullName>
    </submittedName>
</protein>
<dbReference type="OrthoDB" id="5401788at2"/>
<accession>A0A1M7XVP8</accession>
<proteinExistence type="predicted"/>
<dbReference type="Proteomes" id="UP000184603">
    <property type="component" value="Unassembled WGS sequence"/>
</dbReference>
<gene>
    <name evidence="1" type="ORF">SAMN02745220_00003</name>
</gene>
<evidence type="ECO:0000313" key="1">
    <source>
        <dbReference type="EMBL" id="SHO42525.1"/>
    </source>
</evidence>
<dbReference type="STRING" id="1121416.SAMN02745220_00003"/>
<dbReference type="PANTHER" id="PTHR39327:SF1">
    <property type="entry name" value="BLR5470 PROTEIN"/>
    <property type="match status" value="1"/>
</dbReference>
<dbReference type="SUPFAM" id="SSF54001">
    <property type="entry name" value="Cysteine proteinases"/>
    <property type="match status" value="1"/>
</dbReference>
<keyword evidence="2" id="KW-1185">Reference proteome</keyword>
<organism evidence="1 2">
    <name type="scientific">Desulfopila aestuarii DSM 18488</name>
    <dbReference type="NCBI Taxonomy" id="1121416"/>
    <lineage>
        <taxon>Bacteria</taxon>
        <taxon>Pseudomonadati</taxon>
        <taxon>Thermodesulfobacteriota</taxon>
        <taxon>Desulfobulbia</taxon>
        <taxon>Desulfobulbales</taxon>
        <taxon>Desulfocapsaceae</taxon>
        <taxon>Desulfopila</taxon>
    </lineage>
</organism>
<dbReference type="EMBL" id="FRFE01000001">
    <property type="protein sequence ID" value="SHO42525.1"/>
    <property type="molecule type" value="Genomic_DNA"/>
</dbReference>